<accession>A0A5C1QJ79</accession>
<feature type="transmembrane region" description="Helical" evidence="1">
    <location>
        <begin position="251"/>
        <end position="272"/>
    </location>
</feature>
<dbReference type="PANTHER" id="PTHR41771">
    <property type="entry name" value="MEMBRANE PROTEIN-RELATED"/>
    <property type="match status" value="1"/>
</dbReference>
<feature type="transmembrane region" description="Helical" evidence="1">
    <location>
        <begin position="322"/>
        <end position="343"/>
    </location>
</feature>
<dbReference type="EMBL" id="CP036150">
    <property type="protein sequence ID" value="QEN06546.1"/>
    <property type="molecule type" value="Genomic_DNA"/>
</dbReference>
<organism evidence="2 3">
    <name type="scientific">Oceanispirochaeta crateris</name>
    <dbReference type="NCBI Taxonomy" id="2518645"/>
    <lineage>
        <taxon>Bacteria</taxon>
        <taxon>Pseudomonadati</taxon>
        <taxon>Spirochaetota</taxon>
        <taxon>Spirochaetia</taxon>
        <taxon>Spirochaetales</taxon>
        <taxon>Spirochaetaceae</taxon>
        <taxon>Oceanispirochaeta</taxon>
    </lineage>
</organism>
<feature type="transmembrane region" description="Helical" evidence="1">
    <location>
        <begin position="350"/>
        <end position="372"/>
    </location>
</feature>
<dbReference type="KEGG" id="ock:EXM22_00520"/>
<keyword evidence="1" id="KW-0472">Membrane</keyword>
<reference evidence="2 3" key="1">
    <citation type="submission" date="2019-02" db="EMBL/GenBank/DDBJ databases">
        <title>Complete Genome Sequence and Methylome Analysis of free living Spirochaetas.</title>
        <authorList>
            <person name="Fomenkov A."/>
            <person name="Dubinina G."/>
            <person name="Leshcheva N."/>
            <person name="Mikheeva N."/>
            <person name="Grabovich M."/>
            <person name="Vincze T."/>
            <person name="Roberts R.J."/>
        </authorList>
    </citation>
    <scope>NUCLEOTIDE SEQUENCE [LARGE SCALE GENOMIC DNA]</scope>
    <source>
        <strain evidence="2 3">K2</strain>
    </source>
</reference>
<keyword evidence="1" id="KW-1133">Transmembrane helix</keyword>
<evidence type="ECO:0000313" key="2">
    <source>
        <dbReference type="EMBL" id="QEN06546.1"/>
    </source>
</evidence>
<dbReference type="Pfam" id="PF07907">
    <property type="entry name" value="YibE_F"/>
    <property type="match status" value="1"/>
</dbReference>
<dbReference type="PANTHER" id="PTHR41771:SF1">
    <property type="entry name" value="MEMBRANE PROTEIN"/>
    <property type="match status" value="1"/>
</dbReference>
<evidence type="ECO:0000313" key="3">
    <source>
        <dbReference type="Proteomes" id="UP000324209"/>
    </source>
</evidence>
<sequence>MLIAEKSGVKDKFFVLLVCLLTFVLFLIPTGFENRLQKDVIRARALITAVDNSELEQYGIVKTGNQGVEIEILNGPFKGLVTESNNMLMGKLELDKMFSIGDVALVVINMKENGEFVYANVIDHYRIRIELVLLLLFSGLLVLFAGWTGAKALLSFIFTGACIWKILLPGFLNGWNPILLSLLIISVLSGVIIFLVGGVTKRGLVAFLGTISGIGITAVISILFGGLFHIHGAIRPFSETLLYSGYAHLDLSAIFISGIFLASSGAVMDIGMDISASMSEIVHKKPDIHSSELILSGIKVGRAVVGTMTTTLLLAYSGSYSAVLMVMMAQGTPMFNILNLSYISAEILHTLVGSFGLVLTAPLTALIAGFIYKKTEDSSLSS</sequence>
<protein>
    <submittedName>
        <fullName evidence="2">YibE/F family protein</fullName>
    </submittedName>
</protein>
<dbReference type="Proteomes" id="UP000324209">
    <property type="component" value="Chromosome"/>
</dbReference>
<dbReference type="InterPro" id="IPR012507">
    <property type="entry name" value="YibE_F"/>
</dbReference>
<dbReference type="AlphaFoldDB" id="A0A5C1QJ79"/>
<keyword evidence="1" id="KW-0812">Transmembrane</keyword>
<proteinExistence type="predicted"/>
<feature type="transmembrane region" description="Helical" evidence="1">
    <location>
        <begin position="178"/>
        <end position="197"/>
    </location>
</feature>
<feature type="transmembrane region" description="Helical" evidence="1">
    <location>
        <begin position="204"/>
        <end position="231"/>
    </location>
</feature>
<gene>
    <name evidence="2" type="ORF">EXM22_00520</name>
</gene>
<feature type="transmembrane region" description="Helical" evidence="1">
    <location>
        <begin position="125"/>
        <end position="145"/>
    </location>
</feature>
<keyword evidence="3" id="KW-1185">Reference proteome</keyword>
<dbReference type="RefSeq" id="WP_149484629.1">
    <property type="nucleotide sequence ID" value="NZ_CP036150.1"/>
</dbReference>
<feature type="transmembrane region" description="Helical" evidence="1">
    <location>
        <begin position="12"/>
        <end position="32"/>
    </location>
</feature>
<dbReference type="OrthoDB" id="5753718at2"/>
<feature type="transmembrane region" description="Helical" evidence="1">
    <location>
        <begin position="152"/>
        <end position="172"/>
    </location>
</feature>
<name>A0A5C1QJ79_9SPIO</name>
<evidence type="ECO:0000256" key="1">
    <source>
        <dbReference type="SAM" id="Phobius"/>
    </source>
</evidence>